<keyword evidence="4 7" id="KW-0413">Isomerase</keyword>
<comment type="catalytic activity">
    <reaction evidence="4">
        <text>2-deoxy-alpha-D-ribose 1-phosphate = 2-deoxy-D-ribose 5-phosphate</text>
        <dbReference type="Rhea" id="RHEA:27658"/>
        <dbReference type="ChEBI" id="CHEBI:57259"/>
        <dbReference type="ChEBI" id="CHEBI:62877"/>
        <dbReference type="EC" id="5.4.2.7"/>
    </reaction>
</comment>
<feature type="binding site" evidence="4">
    <location>
        <position position="329"/>
    </location>
    <ligand>
        <name>Mn(2+)</name>
        <dbReference type="ChEBI" id="CHEBI:29035"/>
        <label>1</label>
    </ligand>
</feature>
<dbReference type="HAMAP" id="MF_00740">
    <property type="entry name" value="Phosphopentomut"/>
    <property type="match status" value="1"/>
</dbReference>
<evidence type="ECO:0000256" key="4">
    <source>
        <dbReference type="HAMAP-Rule" id="MF_00740"/>
    </source>
</evidence>
<dbReference type="RefSeq" id="WP_129722227.1">
    <property type="nucleotide sequence ID" value="NZ_CP101808.1"/>
</dbReference>
<accession>A0ABY5J310</accession>
<comment type="subcellular location">
    <subcellularLocation>
        <location evidence="4">Cytoplasm</location>
    </subcellularLocation>
</comment>
<dbReference type="Gene3D" id="3.40.720.10">
    <property type="entry name" value="Alkaline Phosphatase, subunit A"/>
    <property type="match status" value="1"/>
</dbReference>
<dbReference type="PANTHER" id="PTHR21110">
    <property type="entry name" value="PHOSPHOPENTOMUTASE"/>
    <property type="match status" value="1"/>
</dbReference>
<dbReference type="InterPro" id="IPR010045">
    <property type="entry name" value="DeoB"/>
</dbReference>
<dbReference type="EMBL" id="CP101808">
    <property type="protein sequence ID" value="UUD37119.1"/>
    <property type="molecule type" value="Genomic_DNA"/>
</dbReference>
<dbReference type="NCBIfam" id="NF003766">
    <property type="entry name" value="PRK05362.1"/>
    <property type="match status" value="1"/>
</dbReference>
<sequence length="401" mass="45154">MSKFNRVIMIVTDSLGIGPDKDQKKWNDTGANTIYAASKSEEFEIKTWRDMGIANIAQLHNVMPVKKPIAYVTKVQEVSNAKDTLAGHWEMMGIKTEIPFPTFTENGFPDELIKELEKAFDGRKIVGNKSASGTEIIDELAHEERDNNGIIVYTSFDSVLQICAHEEIIGLDNLYRYAKAARAICSSRPEWNVGRIIARPYVGTPGNYTRTFNRHDYANKPEHTILNKLQDKGVKVISVGKINDIYVGNGIDEKYPTKSDPENMDQTIDLVMKDTKNELIFTNLVQFDSHYGHRRNVDGYAKNISIFDLKLKKLISVMKDDDLLIITSDHGNDPSYPGFNHTRELLPLTIYSKSFKKPRVFGTNDKKNQVTGLGTAGNIIARNFGVDIVLETGDDVFDELV</sequence>
<feature type="binding site" evidence="4">
    <location>
        <position position="330"/>
    </location>
    <ligand>
        <name>Mn(2+)</name>
        <dbReference type="ChEBI" id="CHEBI:29035"/>
        <label>1</label>
    </ligand>
</feature>
<dbReference type="Pfam" id="PF01676">
    <property type="entry name" value="Metalloenzyme"/>
    <property type="match status" value="1"/>
</dbReference>
<organism evidence="7 8">
    <name type="scientific">Mycoplasmopsis equigenitalium</name>
    <dbReference type="NCBI Taxonomy" id="114883"/>
    <lineage>
        <taxon>Bacteria</taxon>
        <taxon>Bacillati</taxon>
        <taxon>Mycoplasmatota</taxon>
        <taxon>Mycoplasmoidales</taxon>
        <taxon>Metamycoplasmataceae</taxon>
        <taxon>Mycoplasmopsis</taxon>
    </lineage>
</organism>
<comment type="catalytic activity">
    <reaction evidence="4">
        <text>alpha-D-ribose 1-phosphate = D-ribose 5-phosphate</text>
        <dbReference type="Rhea" id="RHEA:18793"/>
        <dbReference type="ChEBI" id="CHEBI:57720"/>
        <dbReference type="ChEBI" id="CHEBI:78346"/>
        <dbReference type="EC" id="5.4.2.7"/>
    </reaction>
</comment>
<reference evidence="7" key="1">
    <citation type="submission" date="2022-07" db="EMBL/GenBank/DDBJ databases">
        <title>Complete genome of Mycoplasma equigenitalium type strain T37.</title>
        <authorList>
            <person name="Spergser J."/>
        </authorList>
    </citation>
    <scope>NUCLEOTIDE SEQUENCE</scope>
    <source>
        <strain evidence="7">T37</strain>
    </source>
</reference>
<dbReference type="PIRSF" id="PIRSF001491">
    <property type="entry name" value="Ppentomutase"/>
    <property type="match status" value="1"/>
</dbReference>
<evidence type="ECO:0000256" key="3">
    <source>
        <dbReference type="ARBA" id="ARBA00023211"/>
    </source>
</evidence>
<dbReference type="InterPro" id="IPR006124">
    <property type="entry name" value="Metalloenzyme"/>
</dbReference>
<gene>
    <name evidence="4" type="primary">deoB</name>
    <name evidence="7" type="ORF">NPA09_00900</name>
</gene>
<comment type="pathway">
    <text evidence="4">Carbohydrate degradation; 2-deoxy-D-ribose 1-phosphate degradation; D-glyceraldehyde 3-phosphate and acetaldehyde from 2-deoxy-alpha-D-ribose 1-phosphate: step 1/2.</text>
</comment>
<protein>
    <recommendedName>
        <fullName evidence="4 5">Phosphopentomutase</fullName>
        <ecNumber evidence="4 5">5.4.2.7</ecNumber>
    </recommendedName>
    <alternativeName>
        <fullName evidence="4">Phosphodeoxyribomutase</fullName>
    </alternativeName>
</protein>
<evidence type="ECO:0000259" key="6">
    <source>
        <dbReference type="Pfam" id="PF01676"/>
    </source>
</evidence>
<feature type="binding site" evidence="4">
    <location>
        <position position="13"/>
    </location>
    <ligand>
        <name>Mn(2+)</name>
        <dbReference type="ChEBI" id="CHEBI:29035"/>
        <label>1</label>
    </ligand>
</feature>
<comment type="function">
    <text evidence="4">Isomerase that catalyzes the conversion of deoxy-ribose 1-phosphate (dRib-1-P) and ribose 1-phosphate (Rib-1-P) to deoxy-ribose 5-phosphate (dRib-5-P) and ribose 5-phosphate (Rib-5-P), respectively.</text>
</comment>
<feature type="binding site" evidence="4">
    <location>
        <position position="288"/>
    </location>
    <ligand>
        <name>Mn(2+)</name>
        <dbReference type="ChEBI" id="CHEBI:29035"/>
        <label>2</label>
    </ligand>
</feature>
<evidence type="ECO:0000313" key="7">
    <source>
        <dbReference type="EMBL" id="UUD37119.1"/>
    </source>
</evidence>
<dbReference type="Proteomes" id="UP001059576">
    <property type="component" value="Chromosome"/>
</dbReference>
<evidence type="ECO:0000256" key="1">
    <source>
        <dbReference type="ARBA" id="ARBA00010373"/>
    </source>
</evidence>
<keyword evidence="4" id="KW-0963">Cytoplasm</keyword>
<feature type="domain" description="Metalloenzyme" evidence="6">
    <location>
        <begin position="6"/>
        <end position="387"/>
    </location>
</feature>
<dbReference type="SUPFAM" id="SSF53649">
    <property type="entry name" value="Alkaline phosphatase-like"/>
    <property type="match status" value="1"/>
</dbReference>
<keyword evidence="2 4" id="KW-0479">Metal-binding</keyword>
<comment type="similarity">
    <text evidence="1 4">Belongs to the phosphopentomutase family.</text>
</comment>
<keyword evidence="8" id="KW-1185">Reference proteome</keyword>
<dbReference type="CDD" id="cd16009">
    <property type="entry name" value="PPM"/>
    <property type="match status" value="1"/>
</dbReference>
<dbReference type="NCBIfam" id="TIGR01696">
    <property type="entry name" value="deoB"/>
    <property type="match status" value="1"/>
</dbReference>
<feature type="binding site" evidence="4">
    <location>
        <position position="341"/>
    </location>
    <ligand>
        <name>Mn(2+)</name>
        <dbReference type="ChEBI" id="CHEBI:29035"/>
        <label>2</label>
    </ligand>
</feature>
<dbReference type="PANTHER" id="PTHR21110:SF0">
    <property type="entry name" value="PHOSPHOPENTOMUTASE"/>
    <property type="match status" value="1"/>
</dbReference>
<name>A0ABY5J310_9BACT</name>
<keyword evidence="3 4" id="KW-0464">Manganese</keyword>
<evidence type="ECO:0000256" key="5">
    <source>
        <dbReference type="NCBIfam" id="TIGR01696"/>
    </source>
</evidence>
<dbReference type="InterPro" id="IPR017850">
    <property type="entry name" value="Alkaline_phosphatase_core_sf"/>
</dbReference>
<dbReference type="InterPro" id="IPR024052">
    <property type="entry name" value="Phosphopentomutase_DeoB_cap_sf"/>
</dbReference>
<dbReference type="Gene3D" id="3.30.70.1250">
    <property type="entry name" value="Phosphopentomutase"/>
    <property type="match status" value="1"/>
</dbReference>
<evidence type="ECO:0000313" key="8">
    <source>
        <dbReference type="Proteomes" id="UP001059576"/>
    </source>
</evidence>
<comment type="cofactor">
    <cofactor evidence="4">
        <name>Mn(2+)</name>
        <dbReference type="ChEBI" id="CHEBI:29035"/>
    </cofactor>
    <text evidence="4">Binds 2 manganese ions.</text>
</comment>
<dbReference type="SUPFAM" id="SSF143856">
    <property type="entry name" value="DeoB insert domain-like"/>
    <property type="match status" value="1"/>
</dbReference>
<dbReference type="GO" id="GO:0008973">
    <property type="term" value="F:phosphopentomutase activity"/>
    <property type="evidence" value="ECO:0007669"/>
    <property type="project" value="UniProtKB-EC"/>
</dbReference>
<feature type="binding site" evidence="4">
    <location>
        <position position="293"/>
    </location>
    <ligand>
        <name>Mn(2+)</name>
        <dbReference type="ChEBI" id="CHEBI:29035"/>
        <label>2</label>
    </ligand>
</feature>
<evidence type="ECO:0000256" key="2">
    <source>
        <dbReference type="ARBA" id="ARBA00022723"/>
    </source>
</evidence>
<proteinExistence type="inferred from homology"/>
<dbReference type="EC" id="5.4.2.7" evidence="4 5"/>